<organism evidence="10 11">
    <name type="scientific">Batillaria attramentaria</name>
    <dbReference type="NCBI Taxonomy" id="370345"/>
    <lineage>
        <taxon>Eukaryota</taxon>
        <taxon>Metazoa</taxon>
        <taxon>Spiralia</taxon>
        <taxon>Lophotrochozoa</taxon>
        <taxon>Mollusca</taxon>
        <taxon>Gastropoda</taxon>
        <taxon>Caenogastropoda</taxon>
        <taxon>Sorbeoconcha</taxon>
        <taxon>Cerithioidea</taxon>
        <taxon>Batillariidae</taxon>
        <taxon>Batillaria</taxon>
    </lineage>
</organism>
<dbReference type="InterPro" id="IPR036616">
    <property type="entry name" value="Poly(ADP-ribose)pol_reg_dom_sf"/>
</dbReference>
<dbReference type="Pfam" id="PF02877">
    <property type="entry name" value="PARP_reg"/>
    <property type="match status" value="1"/>
</dbReference>
<dbReference type="PANTHER" id="PTHR10459">
    <property type="entry name" value="DNA LIGASE"/>
    <property type="match status" value="1"/>
</dbReference>
<evidence type="ECO:0000259" key="8">
    <source>
        <dbReference type="PROSITE" id="PS51059"/>
    </source>
</evidence>
<gene>
    <name evidence="10" type="ORF">BaRGS_00012836</name>
</gene>
<evidence type="ECO:0000256" key="2">
    <source>
        <dbReference type="ARBA" id="ARBA00022676"/>
    </source>
</evidence>
<keyword evidence="6" id="KW-0539">Nucleus</keyword>
<reference evidence="10 11" key="1">
    <citation type="journal article" date="2023" name="Sci. Data">
        <title>Genome assembly of the Korean intertidal mud-creeper Batillaria attramentaria.</title>
        <authorList>
            <person name="Patra A.K."/>
            <person name="Ho P.T."/>
            <person name="Jun S."/>
            <person name="Lee S.J."/>
            <person name="Kim Y."/>
            <person name="Won Y.J."/>
        </authorList>
    </citation>
    <scope>NUCLEOTIDE SEQUENCE [LARGE SCALE GENOMIC DNA]</scope>
    <source>
        <strain evidence="10">Wonlab-2016</strain>
    </source>
</reference>
<comment type="caution">
    <text evidence="10">The sequence shown here is derived from an EMBL/GenBank/DDBJ whole genome shotgun (WGS) entry which is preliminary data.</text>
</comment>
<keyword evidence="4" id="KW-0548">Nucleotidyltransferase</keyword>
<keyword evidence="2 7" id="KW-0328">Glycosyltransferase</keyword>
<dbReference type="Pfam" id="PF00644">
    <property type="entry name" value="PARP"/>
    <property type="match status" value="1"/>
</dbReference>
<evidence type="ECO:0000256" key="5">
    <source>
        <dbReference type="ARBA" id="ARBA00023027"/>
    </source>
</evidence>
<evidence type="ECO:0000256" key="7">
    <source>
        <dbReference type="RuleBase" id="RU362114"/>
    </source>
</evidence>
<dbReference type="Gene3D" id="3.90.228.10">
    <property type="match status" value="1"/>
</dbReference>
<keyword evidence="11" id="KW-1185">Reference proteome</keyword>
<dbReference type="Gene3D" id="1.20.142.10">
    <property type="entry name" value="Poly(ADP-ribose) polymerase, regulatory domain"/>
    <property type="match status" value="1"/>
</dbReference>
<dbReference type="PROSITE" id="PS51060">
    <property type="entry name" value="PARP_ALPHA_HD"/>
    <property type="match status" value="1"/>
</dbReference>
<name>A0ABD0L992_9CAEN</name>
<proteinExistence type="predicted"/>
<dbReference type="InterPro" id="IPR004102">
    <property type="entry name" value="Poly(ADP-ribose)pol_reg_dom"/>
</dbReference>
<evidence type="ECO:0000256" key="3">
    <source>
        <dbReference type="ARBA" id="ARBA00022679"/>
    </source>
</evidence>
<dbReference type="GO" id="GO:0016779">
    <property type="term" value="F:nucleotidyltransferase activity"/>
    <property type="evidence" value="ECO:0007669"/>
    <property type="project" value="UniProtKB-KW"/>
</dbReference>
<evidence type="ECO:0000256" key="4">
    <source>
        <dbReference type="ARBA" id="ARBA00022695"/>
    </source>
</evidence>
<accession>A0ABD0L992</accession>
<dbReference type="SUPFAM" id="SSF56399">
    <property type="entry name" value="ADP-ribosylation"/>
    <property type="match status" value="1"/>
</dbReference>
<feature type="domain" description="PARP catalytic" evidence="8">
    <location>
        <begin position="134"/>
        <end position="361"/>
    </location>
</feature>
<dbReference type="EMBL" id="JACVVK020000071">
    <property type="protein sequence ID" value="KAK7495846.1"/>
    <property type="molecule type" value="Genomic_DNA"/>
</dbReference>
<sequence>MDMKTLQKSYSKDIHLDTDVLPFGRFNRDKLLKAKQLLEVVGKYVNKITDYRRDRTEKTQEQKQEHQADCEKVSELSSEYFQLIPQKNFVYESLRPLDQERQFQRQFQLVTNLLDFEVASRMLLGAMHRKDTLNPVDYVYQSLRCKLELMKEEDPMAQCILRYVYISSPRAQVEAIYKVERGGEEDRLRKSLIDNRRYLWHGTDLGNMLSILNRGLVVTPLDSNLSGDLYGKGIYFSDLFEKSERYCASYSSDSGAHIPCFMLLCEAALGKQRLVLSDPMTDADKKSGYNSTYVPGYHTLDPAYDVRFPSGVMMPLGDKSTDYYYEDPKTGERHRKSRWESEFVVYNENQVCIRYLVQFRK</sequence>
<dbReference type="InterPro" id="IPR050800">
    <property type="entry name" value="ARTD/PARP"/>
</dbReference>
<evidence type="ECO:0000256" key="6">
    <source>
        <dbReference type="ARBA" id="ARBA00023242"/>
    </source>
</evidence>
<dbReference type="Proteomes" id="UP001519460">
    <property type="component" value="Unassembled WGS sequence"/>
</dbReference>
<keyword evidence="5 7" id="KW-0520">NAD</keyword>
<dbReference type="AlphaFoldDB" id="A0ABD0L992"/>
<evidence type="ECO:0000259" key="9">
    <source>
        <dbReference type="PROSITE" id="PS51060"/>
    </source>
</evidence>
<evidence type="ECO:0000256" key="1">
    <source>
        <dbReference type="ARBA" id="ARBA00004123"/>
    </source>
</evidence>
<dbReference type="GO" id="GO:0003950">
    <property type="term" value="F:NAD+ poly-ADP-ribosyltransferase activity"/>
    <property type="evidence" value="ECO:0007669"/>
    <property type="project" value="UniProtKB-UniRule"/>
</dbReference>
<keyword evidence="3 7" id="KW-0808">Transferase</keyword>
<dbReference type="SUPFAM" id="SSF47587">
    <property type="entry name" value="Domain of poly(ADP-ribose) polymerase"/>
    <property type="match status" value="1"/>
</dbReference>
<dbReference type="PANTHER" id="PTHR10459:SF108">
    <property type="entry name" value="POLY [ADP-RIBOSE] POLYMERASE"/>
    <property type="match status" value="1"/>
</dbReference>
<dbReference type="PROSITE" id="PS51059">
    <property type="entry name" value="PARP_CATALYTIC"/>
    <property type="match status" value="1"/>
</dbReference>
<protein>
    <recommendedName>
        <fullName evidence="7">Poly [ADP-ribose] polymerase</fullName>
        <shortName evidence="7">PARP</shortName>
        <ecNumber evidence="7">2.4.2.-</ecNumber>
    </recommendedName>
</protein>
<dbReference type="GO" id="GO:0005634">
    <property type="term" value="C:nucleus"/>
    <property type="evidence" value="ECO:0007669"/>
    <property type="project" value="UniProtKB-SubCell"/>
</dbReference>
<dbReference type="InterPro" id="IPR012317">
    <property type="entry name" value="Poly(ADP-ribose)pol_cat_dom"/>
</dbReference>
<feature type="domain" description="PARP alpha-helical" evidence="9">
    <location>
        <begin position="1"/>
        <end position="124"/>
    </location>
</feature>
<evidence type="ECO:0000313" key="11">
    <source>
        <dbReference type="Proteomes" id="UP001519460"/>
    </source>
</evidence>
<comment type="subcellular location">
    <subcellularLocation>
        <location evidence="1">Nucleus</location>
    </subcellularLocation>
</comment>
<dbReference type="EC" id="2.4.2.-" evidence="7"/>
<evidence type="ECO:0000313" key="10">
    <source>
        <dbReference type="EMBL" id="KAK7495846.1"/>
    </source>
</evidence>